<dbReference type="Proteomes" id="UP000182517">
    <property type="component" value="Chromosome"/>
</dbReference>
<dbReference type="KEGG" id="pef:A7E78_08945"/>
<reference evidence="3 4" key="1">
    <citation type="journal article" date="2017" name="Genome Announc.">
        <title>Complete Genome Sequences of Two Acetylene-Fermenting Pelobacter acetylenicus Strains.</title>
        <authorList>
            <person name="Sutton J.M."/>
            <person name="Baesman S.M."/>
            <person name="Fierst J.L."/>
            <person name="Poret-Peterson A.T."/>
            <person name="Oremland R.S."/>
            <person name="Dunlap D.S."/>
            <person name="Akob D.M."/>
        </authorList>
    </citation>
    <scope>NUCLEOTIDE SEQUENCE [LARGE SCALE GENOMIC DNA]</scope>
    <source>
        <strain evidence="3 4">SFB93</strain>
    </source>
</reference>
<dbReference type="PANTHER" id="PTHR33376">
    <property type="match status" value="1"/>
</dbReference>
<dbReference type="STRING" id="1842532.A7E78_08945"/>
<gene>
    <name evidence="3" type="ORF">A7E78_08945</name>
</gene>
<keyword evidence="1 2" id="KW-0732">Signal</keyword>
<dbReference type="Pfam" id="PF03480">
    <property type="entry name" value="DctP"/>
    <property type="match status" value="1"/>
</dbReference>
<name>A0A1L3GPS6_9BACT</name>
<dbReference type="PANTHER" id="PTHR33376:SF4">
    <property type="entry name" value="SIALIC ACID-BINDING PERIPLASMIC PROTEIN SIAP"/>
    <property type="match status" value="1"/>
</dbReference>
<sequence>MKRLCILLGGLLMVAALVGCPGEKKSEEKVQEPAKPAAAEKAAKQDPLAAWQPKFDPSGAEYTYLLSNVSHPAIEGVSFGYRLRDKVWERSGGRLYVDFRPLSQLGQEKAVLSKLKLGAIQGMLCSSVAAANVADTLGIVNLPFVVDSFDKLDAFRNDPELFSEFSNSALGQGLKVVDVTGYGSYGWATKEPVRNLEDARKVNFRIAQAPVNADIYKAWGLKFTVMPWGDVPQALQTGVINGLDHTPIVCNLTRKFEVARYLTQIDYAQGLFIHLMNKAWFERLPADLQQILMEAIAEESAASRARTRDQQQEQIAAAEAKGVEFFQLAETDRQKLIEMSAPVYKVWGEKIGVEYLQKVQQRLGN</sequence>
<dbReference type="OrthoDB" id="5401313at2"/>
<keyword evidence="4" id="KW-1185">Reference proteome</keyword>
<dbReference type="AlphaFoldDB" id="A0A1L3GPS6"/>
<dbReference type="PROSITE" id="PS51257">
    <property type="entry name" value="PROKAR_LIPOPROTEIN"/>
    <property type="match status" value="1"/>
</dbReference>
<feature type="signal peptide" evidence="2">
    <location>
        <begin position="1"/>
        <end position="19"/>
    </location>
</feature>
<protein>
    <submittedName>
        <fullName evidence="3">C4-dicarboxylate ABC transporter substrate-binding protein</fullName>
    </submittedName>
</protein>
<evidence type="ECO:0000313" key="4">
    <source>
        <dbReference type="Proteomes" id="UP000182517"/>
    </source>
</evidence>
<evidence type="ECO:0000313" key="3">
    <source>
        <dbReference type="EMBL" id="APG27951.1"/>
    </source>
</evidence>
<evidence type="ECO:0000256" key="2">
    <source>
        <dbReference type="SAM" id="SignalP"/>
    </source>
</evidence>
<dbReference type="NCBIfam" id="NF037995">
    <property type="entry name" value="TRAP_S1"/>
    <property type="match status" value="1"/>
</dbReference>
<dbReference type="GO" id="GO:0055085">
    <property type="term" value="P:transmembrane transport"/>
    <property type="evidence" value="ECO:0007669"/>
    <property type="project" value="InterPro"/>
</dbReference>
<evidence type="ECO:0000256" key="1">
    <source>
        <dbReference type="ARBA" id="ARBA00022729"/>
    </source>
</evidence>
<dbReference type="InterPro" id="IPR018389">
    <property type="entry name" value="DctP_fam"/>
</dbReference>
<dbReference type="RefSeq" id="WP_072283914.1">
    <property type="nucleotide sequence ID" value="NZ_CP015519.1"/>
</dbReference>
<organism evidence="3 4">
    <name type="scientific">Syntrophotalea acetylenivorans</name>
    <dbReference type="NCBI Taxonomy" id="1842532"/>
    <lineage>
        <taxon>Bacteria</taxon>
        <taxon>Pseudomonadati</taxon>
        <taxon>Thermodesulfobacteriota</taxon>
        <taxon>Desulfuromonadia</taxon>
        <taxon>Desulfuromonadales</taxon>
        <taxon>Syntrophotaleaceae</taxon>
        <taxon>Syntrophotalea</taxon>
    </lineage>
</organism>
<feature type="chain" id="PRO_5013312712" evidence="2">
    <location>
        <begin position="20"/>
        <end position="365"/>
    </location>
</feature>
<proteinExistence type="predicted"/>
<accession>A0A1L3GPS6</accession>
<dbReference type="Gene3D" id="3.40.190.170">
    <property type="entry name" value="Bacterial extracellular solute-binding protein, family 7"/>
    <property type="match status" value="1"/>
</dbReference>
<dbReference type="CDD" id="cd13603">
    <property type="entry name" value="PBP2_TRAP_Siap_TeaA_like"/>
    <property type="match status" value="1"/>
</dbReference>
<dbReference type="InterPro" id="IPR038404">
    <property type="entry name" value="TRAP_DctP_sf"/>
</dbReference>
<dbReference type="EMBL" id="CP015519">
    <property type="protein sequence ID" value="APG27951.1"/>
    <property type="molecule type" value="Genomic_DNA"/>
</dbReference>